<organism evidence="1 2">
    <name type="scientific">Borreliella garinii PBr</name>
    <dbReference type="NCBI Taxonomy" id="498743"/>
    <lineage>
        <taxon>Bacteria</taxon>
        <taxon>Pseudomonadati</taxon>
        <taxon>Spirochaetota</taxon>
        <taxon>Spirochaetia</taxon>
        <taxon>Spirochaetales</taxon>
        <taxon>Borreliaceae</taxon>
        <taxon>Borreliella</taxon>
    </lineage>
</organism>
<name>B8F1A1_BORGR</name>
<keyword evidence="2" id="KW-1185">Reference proteome</keyword>
<geneLocation type="plasmid" evidence="1 2">
    <name>PBr_cp32-10</name>
</geneLocation>
<keyword evidence="1" id="KW-0614">Plasmid</keyword>
<protein>
    <submittedName>
        <fullName evidence="1">Uncharacterized protein</fullName>
    </submittedName>
</protein>
<gene>
    <name evidence="1" type="ORF">BGAPBR_Q0024</name>
</gene>
<reference evidence="1 2" key="1">
    <citation type="journal article" date="2011" name="J. Bacteriol.">
        <title>Whole-genome sequences of two Borrelia afzelii and two Borrelia garinii Lyme disease agent isolates.</title>
        <authorList>
            <person name="Casjens S.R."/>
            <person name="Mongodin E.F."/>
            <person name="Qiu W.-G."/>
            <person name="Dunn J.J."/>
            <person name="Luft B.J."/>
            <person name="Fraser-Liggett C.M."/>
            <person name="Schutzer S.E."/>
        </authorList>
    </citation>
    <scope>NUCLEOTIDE SEQUENCE [LARGE SCALE GENOMIC DNA]</scope>
    <source>
        <strain evidence="1 2">PBr</strain>
    </source>
</reference>
<evidence type="ECO:0000313" key="2">
    <source>
        <dbReference type="Proteomes" id="UP000006103"/>
    </source>
</evidence>
<dbReference type="Proteomes" id="UP000006103">
    <property type="component" value="Plasmid PBr_cp32-10"/>
</dbReference>
<proteinExistence type="predicted"/>
<sequence>MNNNYFSYLYIFLNMLGFQSRSLSIFSNFQIVANVLIILI</sequence>
<evidence type="ECO:0000313" key="1">
    <source>
        <dbReference type="EMBL" id="ACL34707.1"/>
    </source>
</evidence>
<dbReference type="AlphaFoldDB" id="B8F1A1"/>
<dbReference type="EMBL" id="CP001306">
    <property type="protein sequence ID" value="ACL34707.1"/>
    <property type="molecule type" value="Genomic_DNA"/>
</dbReference>
<accession>B8F1A1</accession>